<dbReference type="SMART" id="SM01162">
    <property type="entry name" value="DUF1771"/>
    <property type="match status" value="1"/>
</dbReference>
<dbReference type="Proteomes" id="UP000324091">
    <property type="component" value="Chromosome 6"/>
</dbReference>
<dbReference type="SUPFAM" id="SSF46689">
    <property type="entry name" value="Homeodomain-like"/>
    <property type="match status" value="1"/>
</dbReference>
<dbReference type="SMART" id="SM00463">
    <property type="entry name" value="SMR"/>
    <property type="match status" value="1"/>
</dbReference>
<accession>A0A5C6MWZ5</accession>
<evidence type="ECO:0000259" key="2">
    <source>
        <dbReference type="PROSITE" id="PS50828"/>
    </source>
</evidence>
<dbReference type="PANTHER" id="PTHR46535:SF1">
    <property type="entry name" value="NEDD4-BINDING PROTEIN 2"/>
    <property type="match status" value="1"/>
</dbReference>
<dbReference type="EMBL" id="RHFK02000019">
    <property type="protein sequence ID" value="TWW59355.1"/>
    <property type="molecule type" value="Genomic_DNA"/>
</dbReference>
<protein>
    <submittedName>
        <fullName evidence="3">NEDD4-binding protein 2</fullName>
    </submittedName>
</protein>
<feature type="compositionally biased region" description="Basic and acidic residues" evidence="1">
    <location>
        <begin position="85"/>
        <end position="95"/>
    </location>
</feature>
<dbReference type="GO" id="GO:0005634">
    <property type="term" value="C:nucleus"/>
    <property type="evidence" value="ECO:0007669"/>
    <property type="project" value="TreeGrafter"/>
</dbReference>
<organism evidence="3 4">
    <name type="scientific">Takifugu flavidus</name>
    <name type="common">sansaifugu</name>
    <dbReference type="NCBI Taxonomy" id="433684"/>
    <lineage>
        <taxon>Eukaryota</taxon>
        <taxon>Metazoa</taxon>
        <taxon>Chordata</taxon>
        <taxon>Craniata</taxon>
        <taxon>Vertebrata</taxon>
        <taxon>Euteleostomi</taxon>
        <taxon>Actinopterygii</taxon>
        <taxon>Neopterygii</taxon>
        <taxon>Teleostei</taxon>
        <taxon>Neoteleostei</taxon>
        <taxon>Acanthomorphata</taxon>
        <taxon>Eupercaria</taxon>
        <taxon>Tetraodontiformes</taxon>
        <taxon>Tetradontoidea</taxon>
        <taxon>Tetraodontidae</taxon>
        <taxon>Takifugu</taxon>
    </lineage>
</organism>
<keyword evidence="4" id="KW-1185">Reference proteome</keyword>
<proteinExistence type="predicted"/>
<dbReference type="InterPro" id="IPR057667">
    <property type="entry name" value="HTH_SB"/>
</dbReference>
<gene>
    <name evidence="3" type="ORF">D4764_06G0008850</name>
</gene>
<dbReference type="SUPFAM" id="SSF160443">
    <property type="entry name" value="SMR domain-like"/>
    <property type="match status" value="1"/>
</dbReference>
<sequence>MKTKEHTRQVRDTVVEKFKARFGYKKISQALNISRSTVQAIILKWKEYQTTANLPRPGRPSKLSSRTRRKLIRDAAKRPMITLDEVQRSTAEKQKPAASMKPEYQDTEDPEYEDFRAEASLQRKRRLESFAKAAEAFKQGRKEVASFYAQQGHMHGKRMSEANHRAAVQIFERVNSSLLPNNILDLHGLHVDEALDHLVQVLHDKTTAYEKGLCRPQLSVITGRGNHSQGGVARIRPAVINYLTNANYRFTEPKPGLVLVSLK</sequence>
<dbReference type="InterPro" id="IPR009057">
    <property type="entry name" value="Homeodomain-like_sf"/>
</dbReference>
<dbReference type="AlphaFoldDB" id="A0A5C6MWZ5"/>
<evidence type="ECO:0000313" key="4">
    <source>
        <dbReference type="Proteomes" id="UP000324091"/>
    </source>
</evidence>
<evidence type="ECO:0000313" key="3">
    <source>
        <dbReference type="EMBL" id="TWW59355.1"/>
    </source>
</evidence>
<dbReference type="GO" id="GO:0004519">
    <property type="term" value="F:endonuclease activity"/>
    <property type="evidence" value="ECO:0007669"/>
    <property type="project" value="TreeGrafter"/>
</dbReference>
<dbReference type="Pfam" id="PF25787">
    <property type="entry name" value="HTH_SB"/>
    <property type="match status" value="1"/>
</dbReference>
<dbReference type="InterPro" id="IPR013899">
    <property type="entry name" value="DUF1771"/>
</dbReference>
<dbReference type="Pfam" id="PF01713">
    <property type="entry name" value="Smr"/>
    <property type="match status" value="1"/>
</dbReference>
<comment type="caution">
    <text evidence="3">The sequence shown here is derived from an EMBL/GenBank/DDBJ whole genome shotgun (WGS) entry which is preliminary data.</text>
</comment>
<dbReference type="InterPro" id="IPR036063">
    <property type="entry name" value="Smr_dom_sf"/>
</dbReference>
<dbReference type="InterPro" id="IPR036388">
    <property type="entry name" value="WH-like_DNA-bd_sf"/>
</dbReference>
<dbReference type="InterPro" id="IPR052772">
    <property type="entry name" value="Endo/PolyKinase_Domain-Protein"/>
</dbReference>
<dbReference type="Gene3D" id="3.30.1370.110">
    <property type="match status" value="1"/>
</dbReference>
<dbReference type="Pfam" id="PF08590">
    <property type="entry name" value="DUF1771"/>
    <property type="match status" value="1"/>
</dbReference>
<evidence type="ECO:0000256" key="1">
    <source>
        <dbReference type="SAM" id="MobiDB-lite"/>
    </source>
</evidence>
<dbReference type="PROSITE" id="PS50828">
    <property type="entry name" value="SMR"/>
    <property type="match status" value="1"/>
</dbReference>
<name>A0A5C6MWZ5_9TELE</name>
<feature type="domain" description="Smr" evidence="2">
    <location>
        <begin position="184"/>
        <end position="263"/>
    </location>
</feature>
<dbReference type="InterPro" id="IPR002625">
    <property type="entry name" value="Smr_dom"/>
</dbReference>
<feature type="region of interest" description="Disordered" evidence="1">
    <location>
        <begin position="84"/>
        <end position="112"/>
    </location>
</feature>
<dbReference type="Gene3D" id="1.10.10.10">
    <property type="entry name" value="Winged helix-like DNA-binding domain superfamily/Winged helix DNA-binding domain"/>
    <property type="match status" value="1"/>
</dbReference>
<reference evidence="3 4" key="1">
    <citation type="submission" date="2019-04" db="EMBL/GenBank/DDBJ databases">
        <title>Chromosome genome assembly for Takifugu flavidus.</title>
        <authorList>
            <person name="Xiao S."/>
        </authorList>
    </citation>
    <scope>NUCLEOTIDE SEQUENCE [LARGE SCALE GENOMIC DNA]</scope>
    <source>
        <strain evidence="3">HTHZ2018</strain>
        <tissue evidence="3">Muscle</tissue>
    </source>
</reference>
<dbReference type="PANTHER" id="PTHR46535">
    <property type="entry name" value="NEDD4-BINDING PROTEIN 2"/>
    <property type="match status" value="1"/>
</dbReference>